<dbReference type="SUPFAM" id="SSF52540">
    <property type="entry name" value="P-loop containing nucleoside triphosphate hydrolases"/>
    <property type="match status" value="1"/>
</dbReference>
<dbReference type="InterPro" id="IPR027417">
    <property type="entry name" value="P-loop_NTPase"/>
</dbReference>
<dbReference type="KEGG" id="nml:Namu_1539"/>
<dbReference type="Gene3D" id="3.40.50.300">
    <property type="entry name" value="P-loop containing nucleotide triphosphate hydrolases"/>
    <property type="match status" value="1"/>
</dbReference>
<dbReference type="EMBL" id="CP001737">
    <property type="protein sequence ID" value="ACV77935.1"/>
    <property type="molecule type" value="Genomic_DNA"/>
</dbReference>
<dbReference type="HOGENOM" id="CLU_025133_0_0_11"/>
<reference evidence="2" key="1">
    <citation type="submission" date="2009-09" db="EMBL/GenBank/DDBJ databases">
        <title>The complete genome of Nakamurella multipartita DSM 44233.</title>
        <authorList>
            <consortium name="US DOE Joint Genome Institute (JGI-PGF)"/>
            <person name="Lucas S."/>
            <person name="Copeland A."/>
            <person name="Lapidus A."/>
            <person name="Glavina del Rio T."/>
            <person name="Dalin E."/>
            <person name="Tice H."/>
            <person name="Bruce D."/>
            <person name="Goodwin L."/>
            <person name="Pitluck S."/>
            <person name="Kyrpides N."/>
            <person name="Mavromatis K."/>
            <person name="Ivanova N."/>
            <person name="Ovchinnikova G."/>
            <person name="Sims D."/>
            <person name="Meincke L."/>
            <person name="Brettin T."/>
            <person name="Detter J.C."/>
            <person name="Han C."/>
            <person name="Larimer F."/>
            <person name="Land M."/>
            <person name="Hauser L."/>
            <person name="Markowitz V."/>
            <person name="Cheng J.-F."/>
            <person name="Hugenholtz P."/>
            <person name="Woyke T."/>
            <person name="Wu D."/>
            <person name="Klenk H.-P."/>
            <person name="Eisen J.A."/>
        </authorList>
    </citation>
    <scope>NUCLEOTIDE SEQUENCE [LARGE SCALE GENOMIC DNA]</scope>
    <source>
        <strain evidence="2">ATCC 700099 / DSM 44233 / CIP 104796 / JCM 9543 / NBRC 105858 / Y-104</strain>
    </source>
</reference>
<name>C8XF49_NAKMY</name>
<evidence type="ECO:0008006" key="3">
    <source>
        <dbReference type="Google" id="ProtNLM"/>
    </source>
</evidence>
<reference evidence="1 2" key="2">
    <citation type="journal article" date="2010" name="Stand. Genomic Sci.">
        <title>Complete genome sequence of Nakamurella multipartita type strain (Y-104).</title>
        <authorList>
            <person name="Tice H."/>
            <person name="Mayilraj S."/>
            <person name="Sims D."/>
            <person name="Lapidus A."/>
            <person name="Nolan M."/>
            <person name="Lucas S."/>
            <person name="Glavina Del Rio T."/>
            <person name="Copeland A."/>
            <person name="Cheng J.F."/>
            <person name="Meincke L."/>
            <person name="Bruce D."/>
            <person name="Goodwin L."/>
            <person name="Pitluck S."/>
            <person name="Ivanova N."/>
            <person name="Mavromatis K."/>
            <person name="Ovchinnikova G."/>
            <person name="Pati A."/>
            <person name="Chen A."/>
            <person name="Palaniappan K."/>
            <person name="Land M."/>
            <person name="Hauser L."/>
            <person name="Chang Y.J."/>
            <person name="Jeffries C.D."/>
            <person name="Detter J.C."/>
            <person name="Brettin T."/>
            <person name="Rohde M."/>
            <person name="Goker M."/>
            <person name="Bristow J."/>
            <person name="Eisen J.A."/>
            <person name="Markowitz V."/>
            <person name="Hugenholtz P."/>
            <person name="Kyrpides N.C."/>
            <person name="Klenk H.P."/>
            <person name="Chen F."/>
        </authorList>
    </citation>
    <scope>NUCLEOTIDE SEQUENCE [LARGE SCALE GENOMIC DNA]</scope>
    <source>
        <strain evidence="2">ATCC 700099 / DSM 44233 / CIP 104796 / JCM 9543 / NBRC 105858 / Y-104</strain>
    </source>
</reference>
<evidence type="ECO:0000313" key="2">
    <source>
        <dbReference type="Proteomes" id="UP000002218"/>
    </source>
</evidence>
<protein>
    <recommendedName>
        <fullName evidence="3">Orc1-like AAA ATPase domain-containing protein</fullName>
    </recommendedName>
</protein>
<proteinExistence type="predicted"/>
<sequence>MINSNAGPRVRARPVILPGVARAGWATDLTPDRGMRDDGGMSESDETAAITTAGLPRAGTVLARARRRRLRGRADELARLHRWVRTPEMLVAFLHGPGGVGKSALLDAFGYDLELDGRPTLRLDGADVVPTPAEFRSAVQGQLGAETVLLLDRFEALAGLASWFWREWLPDLPAQARVVIAGRQPPLASWRADPAFLACGLVLAVRNLDRPAAAELIADHGIDDPEDAALLATSSRGHPLAIVVAADVHRESGPASPLRAGSLLGHPDVTAVLVERFLDDGATARQRRALHVCGHARRVDRALLRAVLALDRPAATAPVDEDDADADADSDADADALMSWLRTRPYAESHPDGLSVHDLVKDVLDRDLRWRDRAAFLALHAAIRRVIVDRLARADDREHDRLAGDLFHLHRHNPAAASLYAFEDLGGVVTRPIRTDPEELAWLRRTCAAEYRTAAAAHWVAAQPEAWSVFEDGQGRRTGAGMVVRLDRAGADDLEHDPVARWTWDRLARRRPPEPGEAVLLQMVVAADDPQAPGVVADQAAALSLRAWRTRGLGWAVLTTALEPVWAPMWRYVGFERLGSCPVPGDGREPVEIAVWARDFARGGFDSWLAAMAGQELDEAGTAPPPVAARIALSRTDFDDAVAGLLKDLPRPERLRAHPLAGSGLLDPDDDPTKALPRLVGRAVAELRRDPRTELAGRAIDRTYLRPAGSQERAAEVIGTSFSTYRRHLARGTRLVQERLWEWEVHGPPERE</sequence>
<accession>C8XF49</accession>
<dbReference type="STRING" id="479431.Namu_1539"/>
<dbReference type="AlphaFoldDB" id="C8XF49"/>
<dbReference type="OrthoDB" id="5167319at2"/>
<dbReference type="RefSeq" id="WP_015746841.1">
    <property type="nucleotide sequence ID" value="NC_013235.1"/>
</dbReference>
<dbReference type="InParanoid" id="C8XF49"/>
<organism evidence="1 2">
    <name type="scientific">Nakamurella multipartita (strain ATCC 700099 / DSM 44233 / CIP 104796 / JCM 9543 / NBRC 105858 / Y-104)</name>
    <name type="common">Microsphaera multipartita</name>
    <dbReference type="NCBI Taxonomy" id="479431"/>
    <lineage>
        <taxon>Bacteria</taxon>
        <taxon>Bacillati</taxon>
        <taxon>Actinomycetota</taxon>
        <taxon>Actinomycetes</taxon>
        <taxon>Nakamurellales</taxon>
        <taxon>Nakamurellaceae</taxon>
        <taxon>Nakamurella</taxon>
    </lineage>
</organism>
<keyword evidence="2" id="KW-1185">Reference proteome</keyword>
<dbReference type="eggNOG" id="COG0464">
    <property type="taxonomic scope" value="Bacteria"/>
</dbReference>
<evidence type="ECO:0000313" key="1">
    <source>
        <dbReference type="EMBL" id="ACV77935.1"/>
    </source>
</evidence>
<gene>
    <name evidence="1" type="ordered locus">Namu_1539</name>
</gene>
<dbReference type="Proteomes" id="UP000002218">
    <property type="component" value="Chromosome"/>
</dbReference>